<name>A0A1A8XES4_9PROT</name>
<evidence type="ECO:0000313" key="2">
    <source>
        <dbReference type="EMBL" id="SBT03689.1"/>
    </source>
</evidence>
<protein>
    <recommendedName>
        <fullName evidence="4">DUF2934 domain-containing protein</fullName>
    </recommendedName>
</protein>
<sequence length="212" mass="22554">MIGKRVAAQPLQQRRETIDPAGEISRSRHFSARALTGRPVFSILQAYTVLSHNRSRSTHSPHSTHIDKRIIMMEEKSTPKRATAAKKTAASAAPTASEASKTPAVKKAPPAAAEKKTPARKAVQTPEIATQPPPAAETAAAPVTIIAAATPAETVTPDLTPAPAKPSAEERYLMVQSAAYFIAERNGFQGCDTHYWALAEQEIAAQLGETAA</sequence>
<dbReference type="STRING" id="1860102.ACCAA_110061"/>
<organism evidence="2 3">
    <name type="scientific">Candidatus Accumulibacter aalborgensis</name>
    <dbReference type="NCBI Taxonomy" id="1860102"/>
    <lineage>
        <taxon>Bacteria</taxon>
        <taxon>Pseudomonadati</taxon>
        <taxon>Pseudomonadota</taxon>
        <taxon>Betaproteobacteria</taxon>
        <taxon>Candidatus Accumulibacter</taxon>
    </lineage>
</organism>
<dbReference type="Pfam" id="PF11154">
    <property type="entry name" value="DUF2934"/>
    <property type="match status" value="1"/>
</dbReference>
<evidence type="ECO:0000313" key="3">
    <source>
        <dbReference type="Proteomes" id="UP000199169"/>
    </source>
</evidence>
<evidence type="ECO:0008006" key="4">
    <source>
        <dbReference type="Google" id="ProtNLM"/>
    </source>
</evidence>
<feature type="compositionally biased region" description="Low complexity" evidence="1">
    <location>
        <begin position="80"/>
        <end position="112"/>
    </location>
</feature>
<feature type="region of interest" description="Disordered" evidence="1">
    <location>
        <begin position="78"/>
        <end position="137"/>
    </location>
</feature>
<proteinExistence type="predicted"/>
<dbReference type="EMBL" id="FLQX01000013">
    <property type="protein sequence ID" value="SBT03689.1"/>
    <property type="molecule type" value="Genomic_DNA"/>
</dbReference>
<dbReference type="InterPro" id="IPR021327">
    <property type="entry name" value="DUF2934"/>
</dbReference>
<feature type="compositionally biased region" description="Low complexity" evidence="1">
    <location>
        <begin position="120"/>
        <end position="137"/>
    </location>
</feature>
<dbReference type="AlphaFoldDB" id="A0A1A8XES4"/>
<keyword evidence="3" id="KW-1185">Reference proteome</keyword>
<gene>
    <name evidence="2" type="ORF">ACCAA_110061</name>
</gene>
<accession>A0A1A8XES4</accession>
<reference evidence="2 3" key="1">
    <citation type="submission" date="2016-06" db="EMBL/GenBank/DDBJ databases">
        <authorList>
            <person name="Kjaerup R.B."/>
            <person name="Dalgaard T.S."/>
            <person name="Juul-Madsen H.R."/>
        </authorList>
    </citation>
    <scope>NUCLEOTIDE SEQUENCE [LARGE SCALE GENOMIC DNA]</scope>
    <source>
        <strain evidence="2">3</strain>
    </source>
</reference>
<dbReference type="Proteomes" id="UP000199169">
    <property type="component" value="Unassembled WGS sequence"/>
</dbReference>
<evidence type="ECO:0000256" key="1">
    <source>
        <dbReference type="SAM" id="MobiDB-lite"/>
    </source>
</evidence>